<comment type="subcellular location">
    <subcellularLocation>
        <location evidence="1">Secreted</location>
        <location evidence="1">Cell wall</location>
    </subcellularLocation>
</comment>
<comment type="similarity">
    <text evidence="2">Belongs to the bacterial phospholipase C family.</text>
</comment>
<dbReference type="InterPro" id="IPR008475">
    <property type="entry name" value="PLipase_C_C"/>
</dbReference>
<organism evidence="9 10">
    <name type="scientific">Streptomyces brevispora</name>
    <dbReference type="NCBI Taxonomy" id="887462"/>
    <lineage>
        <taxon>Bacteria</taxon>
        <taxon>Bacillati</taxon>
        <taxon>Actinomycetota</taxon>
        <taxon>Actinomycetes</taxon>
        <taxon>Kitasatosporales</taxon>
        <taxon>Streptomycetaceae</taxon>
        <taxon>Streptomyces</taxon>
    </lineage>
</organism>
<dbReference type="EC" id="3.1.4.3" evidence="3"/>
<evidence type="ECO:0000256" key="7">
    <source>
        <dbReference type="ARBA" id="ARBA00048421"/>
    </source>
</evidence>
<evidence type="ECO:0000313" key="9">
    <source>
        <dbReference type="EMBL" id="TWG02876.1"/>
    </source>
</evidence>
<dbReference type="SUPFAM" id="SSF53649">
    <property type="entry name" value="Alkaline phosphatase-like"/>
    <property type="match status" value="1"/>
</dbReference>
<dbReference type="GO" id="GO:0016042">
    <property type="term" value="P:lipid catabolic process"/>
    <property type="evidence" value="ECO:0007669"/>
    <property type="project" value="InterPro"/>
</dbReference>
<evidence type="ECO:0000256" key="6">
    <source>
        <dbReference type="ARBA" id="ARBA00023026"/>
    </source>
</evidence>
<keyword evidence="6" id="KW-0843">Virulence</keyword>
<protein>
    <recommendedName>
        <fullName evidence="3">phospholipase C</fullName>
        <ecNumber evidence="3">3.1.4.3</ecNumber>
    </recommendedName>
</protein>
<evidence type="ECO:0000256" key="5">
    <source>
        <dbReference type="ARBA" id="ARBA00022801"/>
    </source>
</evidence>
<dbReference type="InterPro" id="IPR006311">
    <property type="entry name" value="TAT_signal"/>
</dbReference>
<dbReference type="GO" id="GO:0034480">
    <property type="term" value="F:phosphatidylcholine phospholipase C activity"/>
    <property type="evidence" value="ECO:0007669"/>
    <property type="project" value="UniProtKB-EC"/>
</dbReference>
<evidence type="ECO:0000256" key="4">
    <source>
        <dbReference type="ARBA" id="ARBA00022512"/>
    </source>
</evidence>
<feature type="domain" description="Bacterial phospholipase C C-terminal" evidence="8">
    <location>
        <begin position="553"/>
        <end position="634"/>
    </location>
</feature>
<evidence type="ECO:0000259" key="8">
    <source>
        <dbReference type="Pfam" id="PF05506"/>
    </source>
</evidence>
<dbReference type="Pfam" id="PF04185">
    <property type="entry name" value="Phosphoesterase"/>
    <property type="match status" value="1"/>
</dbReference>
<evidence type="ECO:0000256" key="3">
    <source>
        <dbReference type="ARBA" id="ARBA00012018"/>
    </source>
</evidence>
<sequence>MTLTTIEPPCLGIENTGNTEITEITEITENTEIAEITENTENIVNISDREIAERTGVTENAVSPAGEFRITRRRMLQSAAVALGAMAVGPVAEAVGGARASAAEYVLPEGFSGDMSDLKHVVILMQENRSFDHYLGQLPGVRGHHDKQVLRFQDGTDVFQQRDATGAIVTPAVSTATWGDNHNFYGANGGRWNTWVKDKGDHCMWYYTPDHMPWMYSLASQYTVCDMNFCSLHGPTIPNRYYLMTGSAGGEISNAGQNNYSRGWTTVPEQLQQAGIDWRVYSDNSGKGVGGSLQSGYVGEYGCNVTNSFKSFDPHTADEDDLAPGTGKIWKANSFVYAGATTPNDDSEANLDAVLRDLIAACEPGAEHPLPEVSWVVMPAAWSEHPGFDTVHGERYMNKVLRTLQSNEDIWNHTLVIITYDENDGKFDHVLPPRPEPGTAGEFSGTTPYGFGPWVPMLLVSPWTRGGYVASEVFDHTSTVKFLETWAASLGKPFTCPNITDWRRAVAGDLTSAIDFAHPQPGPVVIADPVTGTPPELPADRMKPRGLSFHPHATFTENRSAGTVTASMTLSGGAAGKAVSLQVFPDQYLAFANTPYTVTEAAPRSYTWDVKKTDGKYAFSVYGPDGFLRSFAGQVIPASQKNIGIPRIEAELGRGRHGEVRLTLHNDGTQAVRYTLTANDYLGGTQRYTVAGGASTVVDWPTEQGYYDVVLTASTGTGWTQRYAGRVSTV</sequence>
<dbReference type="Pfam" id="PF05506">
    <property type="entry name" value="PLipase_C_C"/>
    <property type="match status" value="2"/>
</dbReference>
<keyword evidence="4" id="KW-0964">Secreted</keyword>
<reference evidence="9 10" key="1">
    <citation type="submission" date="2019-06" db="EMBL/GenBank/DDBJ databases">
        <title>Sequencing the genomes of 1000 actinobacteria strains.</title>
        <authorList>
            <person name="Klenk H.-P."/>
        </authorList>
    </citation>
    <scope>NUCLEOTIDE SEQUENCE [LARGE SCALE GENOMIC DNA]</scope>
    <source>
        <strain evidence="9 10">DSM 42059</strain>
    </source>
</reference>
<accession>A0A561UU69</accession>
<feature type="domain" description="Bacterial phospholipase C C-terminal" evidence="8">
    <location>
        <begin position="658"/>
        <end position="726"/>
    </location>
</feature>
<name>A0A561UU69_9ACTN</name>
<dbReference type="PROSITE" id="PS51318">
    <property type="entry name" value="TAT"/>
    <property type="match status" value="1"/>
</dbReference>
<dbReference type="AlphaFoldDB" id="A0A561UU69"/>
<dbReference type="PANTHER" id="PTHR31956">
    <property type="entry name" value="NON-SPECIFIC PHOSPHOLIPASE C4-RELATED"/>
    <property type="match status" value="1"/>
</dbReference>
<comment type="caution">
    <text evidence="9">The sequence shown here is derived from an EMBL/GenBank/DDBJ whole genome shotgun (WGS) entry which is preliminary data.</text>
</comment>
<dbReference type="Proteomes" id="UP000318186">
    <property type="component" value="Unassembled WGS sequence"/>
</dbReference>
<dbReference type="InterPro" id="IPR007312">
    <property type="entry name" value="Phosphoesterase"/>
</dbReference>
<evidence type="ECO:0000256" key="1">
    <source>
        <dbReference type="ARBA" id="ARBA00004191"/>
    </source>
</evidence>
<proteinExistence type="inferred from homology"/>
<comment type="catalytic activity">
    <reaction evidence="7">
        <text>a 1,2-diacyl-sn-glycero-3-phosphocholine + H2O = phosphocholine + a 1,2-diacyl-sn-glycerol + H(+)</text>
        <dbReference type="Rhea" id="RHEA:10604"/>
        <dbReference type="ChEBI" id="CHEBI:15377"/>
        <dbReference type="ChEBI" id="CHEBI:15378"/>
        <dbReference type="ChEBI" id="CHEBI:17815"/>
        <dbReference type="ChEBI" id="CHEBI:57643"/>
        <dbReference type="ChEBI" id="CHEBI:295975"/>
        <dbReference type="EC" id="3.1.4.3"/>
    </reaction>
    <physiologicalReaction direction="left-to-right" evidence="7">
        <dbReference type="Rhea" id="RHEA:10605"/>
    </physiologicalReaction>
</comment>
<evidence type="ECO:0000313" key="10">
    <source>
        <dbReference type="Proteomes" id="UP000318186"/>
    </source>
</evidence>
<dbReference type="EMBL" id="VIWW01000001">
    <property type="protein sequence ID" value="TWG02876.1"/>
    <property type="molecule type" value="Genomic_DNA"/>
</dbReference>
<gene>
    <name evidence="9" type="ORF">FHX80_111288</name>
</gene>
<evidence type="ECO:0000256" key="2">
    <source>
        <dbReference type="ARBA" id="ARBA00009717"/>
    </source>
</evidence>
<dbReference type="InterPro" id="IPR017850">
    <property type="entry name" value="Alkaline_phosphatase_core_sf"/>
</dbReference>
<dbReference type="Gene3D" id="3.40.720.10">
    <property type="entry name" value="Alkaline Phosphatase, subunit A"/>
    <property type="match status" value="2"/>
</dbReference>
<keyword evidence="5" id="KW-0378">Hydrolase</keyword>
<dbReference type="PANTHER" id="PTHR31956:SF1">
    <property type="entry name" value="NON-SPECIFIC PHOSPHOLIPASE C1"/>
    <property type="match status" value="1"/>
</dbReference>
<keyword evidence="4" id="KW-0134">Cell wall</keyword>
<dbReference type="RefSeq" id="WP_244318148.1">
    <property type="nucleotide sequence ID" value="NZ_VIWW01000001.1"/>
</dbReference>